<keyword evidence="7 8" id="KW-0472">Membrane</keyword>
<dbReference type="InterPro" id="IPR007227">
    <property type="entry name" value="Cell_shape_determining_MreD"/>
</dbReference>
<keyword evidence="4 8" id="KW-0812">Transmembrane</keyword>
<evidence type="ECO:0000313" key="10">
    <source>
        <dbReference type="Proteomes" id="UP000019147"/>
    </source>
</evidence>
<proteinExistence type="inferred from homology"/>
<keyword evidence="6 8" id="KW-1133">Transmembrane helix</keyword>
<gene>
    <name evidence="9" type="ORF">M787_004005</name>
</gene>
<evidence type="ECO:0000256" key="8">
    <source>
        <dbReference type="SAM" id="Phobius"/>
    </source>
</evidence>
<reference evidence="9 10" key="1">
    <citation type="journal article" date="2014" name="Syst. Appl. Microbiol.">
        <title>Evidence for the existence of two new members of the family Chlamydiaceae and proposal of Chlamydia avium sp. nov. and Chlamydia gallinacea sp. nov.</title>
        <authorList>
            <person name="Sachse K."/>
            <person name="Laroucau K."/>
            <person name="Riege K."/>
            <person name="Wehner S."/>
            <person name="Dilcher M."/>
            <person name="Creasy H.H."/>
            <person name="Weidmann M."/>
            <person name="Myers G."/>
            <person name="Vorimore F."/>
            <person name="Vicari N."/>
            <person name="Magnino S."/>
            <person name="Liebler-Tenorio E."/>
            <person name="Ruettger A."/>
            <person name="Bavoil P.M."/>
            <person name="Hufert F.T."/>
            <person name="Rossello-Mora R."/>
            <person name="Marz M."/>
        </authorList>
    </citation>
    <scope>NUCLEOTIDE SEQUENCE [LARGE SCALE GENOMIC DNA]</scope>
    <source>
        <strain evidence="9 10">08-1274/3</strain>
    </source>
</reference>
<evidence type="ECO:0000256" key="1">
    <source>
        <dbReference type="ARBA" id="ARBA00004651"/>
    </source>
</evidence>
<evidence type="ECO:0000256" key="5">
    <source>
        <dbReference type="ARBA" id="ARBA00022960"/>
    </source>
</evidence>
<dbReference type="Pfam" id="PF04093">
    <property type="entry name" value="MreD"/>
    <property type="match status" value="1"/>
</dbReference>
<evidence type="ECO:0000256" key="4">
    <source>
        <dbReference type="ARBA" id="ARBA00022692"/>
    </source>
</evidence>
<keyword evidence="3" id="KW-1003">Cell membrane</keyword>
<comment type="similarity">
    <text evidence="2">Belongs to the MreD family.</text>
</comment>
<dbReference type="GO" id="GO:0005886">
    <property type="term" value="C:plasma membrane"/>
    <property type="evidence" value="ECO:0007669"/>
    <property type="project" value="UniProtKB-SubCell"/>
</dbReference>
<dbReference type="GO" id="GO:0008360">
    <property type="term" value="P:regulation of cell shape"/>
    <property type="evidence" value="ECO:0007669"/>
    <property type="project" value="UniProtKB-KW"/>
</dbReference>
<evidence type="ECO:0000313" key="9">
    <source>
        <dbReference type="EMBL" id="ANG66472.1"/>
    </source>
</evidence>
<dbReference type="STRING" id="1143323.M787_004005"/>
<feature type="transmembrane region" description="Helical" evidence="8">
    <location>
        <begin position="49"/>
        <end position="82"/>
    </location>
</feature>
<comment type="subcellular location">
    <subcellularLocation>
        <location evidence="1">Cell membrane</location>
        <topology evidence="1">Multi-pass membrane protein</topology>
    </subcellularLocation>
</comment>
<dbReference type="RefSeq" id="WP_021828291.1">
    <property type="nucleotide sequence ID" value="NZ_CP015840.1"/>
</dbReference>
<keyword evidence="5" id="KW-0133">Cell shape</keyword>
<dbReference type="EMBL" id="CP015840">
    <property type="protein sequence ID" value="ANG66472.1"/>
    <property type="molecule type" value="Genomic_DNA"/>
</dbReference>
<dbReference type="OrthoDB" id="18554at2"/>
<feature type="transmembrane region" description="Helical" evidence="8">
    <location>
        <begin position="135"/>
        <end position="154"/>
    </location>
</feature>
<organism evidence="9 10">
    <name type="scientific">Chlamydia gallinacea 08-1274/3</name>
    <dbReference type="NCBI Taxonomy" id="1143323"/>
    <lineage>
        <taxon>Bacteria</taxon>
        <taxon>Pseudomonadati</taxon>
        <taxon>Chlamydiota</taxon>
        <taxon>Chlamydiia</taxon>
        <taxon>Chlamydiales</taxon>
        <taxon>Chlamydiaceae</taxon>
        <taxon>Chlamydia/Chlamydophila group</taxon>
        <taxon>Chlamydia</taxon>
    </lineage>
</organism>
<dbReference type="KEGG" id="cgz:M787_004005"/>
<protein>
    <submittedName>
        <fullName evidence="9">Rod shape-determining protein MreD</fullName>
    </submittedName>
</protein>
<accession>A0A173DZW0</accession>
<sequence length="171" mass="19900">MNMFLPLQCLYLSMAHFFLLPQICPDLKPVFFAPYLVANFYRLSKEKVLLRALLLGIFCDTASSCLFGIQTFLYVITSALLYKTHRIFLKDKWLSLPIITIFFSIIFVYLSYPTLAFFNYTMTWSLSSLVSDTKYAVIVGFIYSIITYVLPWMITRSALKILALLRKLLCY</sequence>
<feature type="transmembrane region" description="Helical" evidence="8">
    <location>
        <begin position="94"/>
        <end position="115"/>
    </location>
</feature>
<name>A0A173DZW0_9CHLA</name>
<dbReference type="AlphaFoldDB" id="A0A173DZW0"/>
<evidence type="ECO:0000256" key="6">
    <source>
        <dbReference type="ARBA" id="ARBA00022989"/>
    </source>
</evidence>
<evidence type="ECO:0000256" key="7">
    <source>
        <dbReference type="ARBA" id="ARBA00023136"/>
    </source>
</evidence>
<dbReference type="GeneID" id="99574069"/>
<evidence type="ECO:0000256" key="2">
    <source>
        <dbReference type="ARBA" id="ARBA00007776"/>
    </source>
</evidence>
<evidence type="ECO:0000256" key="3">
    <source>
        <dbReference type="ARBA" id="ARBA00022475"/>
    </source>
</evidence>
<dbReference type="Proteomes" id="UP000019147">
    <property type="component" value="Chromosome"/>
</dbReference>